<proteinExistence type="predicted"/>
<gene>
    <name evidence="1" type="ORF">APB76_07490</name>
</gene>
<dbReference type="EMBL" id="LLEI02000021">
    <property type="protein sequence ID" value="OAJ95117.1"/>
    <property type="molecule type" value="Genomic_DNA"/>
</dbReference>
<dbReference type="Proteomes" id="UP000078406">
    <property type="component" value="Unassembled WGS sequence"/>
</dbReference>
<sequence length="179" mass="20415">MTDLHQQLKVIGADTLPSVKHQTKAWLLLCQIHSPIFEKAQRNKPDSPEVHHLLGILTKAHIEASSYVESNADSIQAMYQAFNDNLGTEYTSKFEEQGVDQLVLSTHLWLYLQGYLKLDFSLANDHALNTAELVSSINKYDIQSLRTEYLQSYYLGLERSPIETTGSVNPFTWLKRLFS</sequence>
<dbReference type="RefSeq" id="WP_049844898.1">
    <property type="nucleotide sequence ID" value="NZ_LLEI02000021.1"/>
</dbReference>
<reference evidence="1 2" key="1">
    <citation type="journal article" date="2016" name="Syst. Appl. Microbiol.">
        <title>Vibrio bivalvicida sp. nov., a novel larval pathogen for bivalve molluscs reared in a hatchery.</title>
        <authorList>
            <person name="Dubert J."/>
            <person name="Romalde J.L."/>
            <person name="Prado S."/>
            <person name="Barja J.L."/>
        </authorList>
    </citation>
    <scope>NUCLEOTIDE SEQUENCE [LARGE SCALE GENOMIC DNA]</scope>
    <source>
        <strain evidence="1 2">605</strain>
    </source>
</reference>
<name>A0A177Y2T6_9VIBR</name>
<evidence type="ECO:0000313" key="1">
    <source>
        <dbReference type="EMBL" id="OAJ95117.1"/>
    </source>
</evidence>
<protein>
    <submittedName>
        <fullName evidence="1">Uncharacterized protein</fullName>
    </submittedName>
</protein>
<organism evidence="1 2">
    <name type="scientific">Vibrio bivalvicida</name>
    <dbReference type="NCBI Taxonomy" id="1276888"/>
    <lineage>
        <taxon>Bacteria</taxon>
        <taxon>Pseudomonadati</taxon>
        <taxon>Pseudomonadota</taxon>
        <taxon>Gammaproteobacteria</taxon>
        <taxon>Vibrionales</taxon>
        <taxon>Vibrionaceae</taxon>
        <taxon>Vibrio</taxon>
        <taxon>Vibrio oreintalis group</taxon>
    </lineage>
</organism>
<evidence type="ECO:0000313" key="2">
    <source>
        <dbReference type="Proteomes" id="UP000078406"/>
    </source>
</evidence>
<dbReference type="AlphaFoldDB" id="A0A177Y2T6"/>
<comment type="caution">
    <text evidence="1">The sequence shown here is derived from an EMBL/GenBank/DDBJ whole genome shotgun (WGS) entry which is preliminary data.</text>
</comment>
<accession>A0A177Y2T6</accession>